<dbReference type="Proteomes" id="UP000317716">
    <property type="component" value="Unassembled WGS sequence"/>
</dbReference>
<sequence length="179" mass="20850">MPTSEHWQIPRVLDVLVRERPQTVLDVGAGYGKYGLLAREYGGATRVEAVDAVAPRFPVYDRVWLGDLRALDSLLPADPERWDLALFIDAIEHLEKAEAWKVLETLTRRASKVLVTTPWGFRPQEIEGMPYETHRSGWYPWEFRRRCRVHRWSVFPGHLTKHMRLPRLWQILVLVSAKG</sequence>
<gene>
    <name evidence="1" type="ORF">E6K72_09420</name>
</gene>
<dbReference type="GO" id="GO:0008168">
    <property type="term" value="F:methyltransferase activity"/>
    <property type="evidence" value="ECO:0007669"/>
    <property type="project" value="UniProtKB-KW"/>
</dbReference>
<reference evidence="1 2" key="1">
    <citation type="journal article" date="2019" name="Nat. Microbiol.">
        <title>Mediterranean grassland soil C-N compound turnover is dependent on rainfall and depth, and is mediated by genomically divergent microorganisms.</title>
        <authorList>
            <person name="Diamond S."/>
            <person name="Andeer P.F."/>
            <person name="Li Z."/>
            <person name="Crits-Christoph A."/>
            <person name="Burstein D."/>
            <person name="Anantharaman K."/>
            <person name="Lane K.R."/>
            <person name="Thomas B.C."/>
            <person name="Pan C."/>
            <person name="Northen T.R."/>
            <person name="Banfield J.F."/>
        </authorList>
    </citation>
    <scope>NUCLEOTIDE SEQUENCE [LARGE SCALE GENOMIC DNA]</scope>
    <source>
        <strain evidence="1">WS_2</strain>
    </source>
</reference>
<protein>
    <submittedName>
        <fullName evidence="1">Class I SAM-dependent methyltransferase</fullName>
    </submittedName>
</protein>
<evidence type="ECO:0000313" key="2">
    <source>
        <dbReference type="Proteomes" id="UP000317716"/>
    </source>
</evidence>
<accession>A0A538SLJ0</accession>
<dbReference type="InterPro" id="IPR029063">
    <property type="entry name" value="SAM-dependent_MTases_sf"/>
</dbReference>
<organism evidence="1 2">
    <name type="scientific">Eiseniibacteriota bacterium</name>
    <dbReference type="NCBI Taxonomy" id="2212470"/>
    <lineage>
        <taxon>Bacteria</taxon>
        <taxon>Candidatus Eiseniibacteriota</taxon>
    </lineage>
</organism>
<dbReference type="EMBL" id="VBOS01000329">
    <property type="protein sequence ID" value="TMQ52240.1"/>
    <property type="molecule type" value="Genomic_DNA"/>
</dbReference>
<name>A0A538SLJ0_UNCEI</name>
<evidence type="ECO:0000313" key="1">
    <source>
        <dbReference type="EMBL" id="TMQ52240.1"/>
    </source>
</evidence>
<keyword evidence="1" id="KW-0489">Methyltransferase</keyword>
<dbReference type="GO" id="GO:0032259">
    <property type="term" value="P:methylation"/>
    <property type="evidence" value="ECO:0007669"/>
    <property type="project" value="UniProtKB-KW"/>
</dbReference>
<dbReference type="AlphaFoldDB" id="A0A538SLJ0"/>
<comment type="caution">
    <text evidence="1">The sequence shown here is derived from an EMBL/GenBank/DDBJ whole genome shotgun (WGS) entry which is preliminary data.</text>
</comment>
<keyword evidence="1" id="KW-0808">Transferase</keyword>
<dbReference type="CDD" id="cd02440">
    <property type="entry name" value="AdoMet_MTases"/>
    <property type="match status" value="1"/>
</dbReference>
<dbReference type="Gene3D" id="3.40.50.150">
    <property type="entry name" value="Vaccinia Virus protein VP39"/>
    <property type="match status" value="1"/>
</dbReference>
<dbReference type="SUPFAM" id="SSF53335">
    <property type="entry name" value="S-adenosyl-L-methionine-dependent methyltransferases"/>
    <property type="match status" value="1"/>
</dbReference>
<proteinExistence type="predicted"/>